<feature type="region of interest" description="Disordered" evidence="1">
    <location>
        <begin position="374"/>
        <end position="413"/>
    </location>
</feature>
<reference evidence="3" key="1">
    <citation type="journal article" date="2019" name="Sci. Rep.">
        <title>Draft genome of Tanacetum cinerariifolium, the natural source of mosquito coil.</title>
        <authorList>
            <person name="Yamashiro T."/>
            <person name="Shiraishi A."/>
            <person name="Satake H."/>
            <person name="Nakayama K."/>
        </authorList>
    </citation>
    <scope>NUCLEOTIDE SEQUENCE</scope>
</reference>
<dbReference type="GO" id="GO:0015074">
    <property type="term" value="P:DNA integration"/>
    <property type="evidence" value="ECO:0007669"/>
    <property type="project" value="InterPro"/>
</dbReference>
<dbReference type="Pfam" id="PF07727">
    <property type="entry name" value="RVT_2"/>
    <property type="match status" value="1"/>
</dbReference>
<dbReference type="PANTHER" id="PTHR47592">
    <property type="entry name" value="PBF68 PROTEIN"/>
    <property type="match status" value="1"/>
</dbReference>
<protein>
    <submittedName>
        <fullName evidence="3">Zinc finger, CCHC-type</fullName>
    </submittedName>
</protein>
<dbReference type="AlphaFoldDB" id="A0A6L2L9P4"/>
<feature type="domain" description="Integrase catalytic" evidence="2">
    <location>
        <begin position="477"/>
        <end position="643"/>
    </location>
</feature>
<dbReference type="InterPro" id="IPR013103">
    <property type="entry name" value="RVT_2"/>
</dbReference>
<dbReference type="InterPro" id="IPR001584">
    <property type="entry name" value="Integrase_cat-core"/>
</dbReference>
<dbReference type="PANTHER" id="PTHR47592:SF29">
    <property type="entry name" value="ZINC FINGER, CCHC-TYPE"/>
    <property type="match status" value="1"/>
</dbReference>
<dbReference type="Gene3D" id="3.30.420.10">
    <property type="entry name" value="Ribonuclease H-like superfamily/Ribonuclease H"/>
    <property type="match status" value="1"/>
</dbReference>
<organism evidence="3">
    <name type="scientific">Tanacetum cinerariifolium</name>
    <name type="common">Dalmatian daisy</name>
    <name type="synonym">Chrysanthemum cinerariifolium</name>
    <dbReference type="NCBI Taxonomy" id="118510"/>
    <lineage>
        <taxon>Eukaryota</taxon>
        <taxon>Viridiplantae</taxon>
        <taxon>Streptophyta</taxon>
        <taxon>Embryophyta</taxon>
        <taxon>Tracheophyta</taxon>
        <taxon>Spermatophyta</taxon>
        <taxon>Magnoliopsida</taxon>
        <taxon>eudicotyledons</taxon>
        <taxon>Gunneridae</taxon>
        <taxon>Pentapetalae</taxon>
        <taxon>asterids</taxon>
        <taxon>campanulids</taxon>
        <taxon>Asterales</taxon>
        <taxon>Asteraceae</taxon>
        <taxon>Asteroideae</taxon>
        <taxon>Anthemideae</taxon>
        <taxon>Anthemidinae</taxon>
        <taxon>Tanacetum</taxon>
    </lineage>
</organism>
<feature type="region of interest" description="Disordered" evidence="1">
    <location>
        <begin position="123"/>
        <end position="145"/>
    </location>
</feature>
<evidence type="ECO:0000313" key="3">
    <source>
        <dbReference type="EMBL" id="GEU58491.1"/>
    </source>
</evidence>
<accession>A0A6L2L9P4</accession>
<gene>
    <name evidence="3" type="ORF">Tci_030469</name>
</gene>
<dbReference type="Pfam" id="PF14223">
    <property type="entry name" value="Retrotran_gag_2"/>
    <property type="match status" value="1"/>
</dbReference>
<dbReference type="SUPFAM" id="SSF53098">
    <property type="entry name" value="Ribonuclease H-like"/>
    <property type="match status" value="1"/>
</dbReference>
<dbReference type="PROSITE" id="PS50994">
    <property type="entry name" value="INTEGRASE"/>
    <property type="match status" value="1"/>
</dbReference>
<dbReference type="Pfam" id="PF22936">
    <property type="entry name" value="Pol_BBD"/>
    <property type="match status" value="1"/>
</dbReference>
<dbReference type="EMBL" id="BKCJ010004012">
    <property type="protein sequence ID" value="GEU58491.1"/>
    <property type="molecule type" value="Genomic_DNA"/>
</dbReference>
<evidence type="ECO:0000259" key="2">
    <source>
        <dbReference type="PROSITE" id="PS50994"/>
    </source>
</evidence>
<dbReference type="InterPro" id="IPR036397">
    <property type="entry name" value="RNaseH_sf"/>
</dbReference>
<sequence>MAEDASSKKFLVSNLTNYKITDSRPVLEQYNELLWILGRFTQHKMNMDESIQISCIIDKLSPSWKDFKHTLKHLKEELTLIELGSRLHIEESLRVQDSDKPKGNNVAVSSEVWKPRHLKKDYKAGNIGNRANGSNTKGSEDGSFNPLKGQSMFNKSHQIYYVTYVSKAFFMQNDDVAWRVNSGATVHVCKDRCWFKTYESLNDRSILHMGNESTSLVHGHGCVDLRFYVIEPNDLVATYFIIESRDAIFDEQRFSSVSRPSRRSLVKGTKDSSGSVVSERVTNEIVQQSELRKRKRHWTPKDFGPEFQLYLIKGTRDEVSDQHSYCFNVEDDPKTFDEAIKSQDVANIFLYFLFYFLEAFGCELIRLSSGIKSQGIDNTKTRRPNPKSNTKNDRVPSASKSSRSKNKGAEVEEHHRNLLLSKNTKHMSSACNNIKLDSHNIISKVVCAMCLPKFKYHKEHLCPSTEQGKSKRASHPPKHVPNSKQRLHLLHMDLCEPMRIASINGKWYVLVIVDDYSHYTWVHFLRSKDEAPEVIKTFLKRITVLLQMIVETLGSLVQKVILVFSLVILLIPMLIDFTTEGQKIIETMNVSFDELLAMAFERRSSKPGLQSMTSGQISSGLNLTYAPSTIKTQQPTEGELDLLSEATYDDYIGGQPSATARTTKDHPLEQVIGEPSRHVLTRNQLRSDGDMCMYALTVSTMEPKNVKEAITDPAWIDSMQEELLQFKRLDVWSRLVVRVYRQEEGIDFKESFAPVARMEAIRIFLAYVAHKSFPVFQMDVKTAFLHGSLKEDVYTKYVLEILKKYGMESCDPVGTPMEIKDKLDLDKNRTPVDATKYRSMIGALMYLTSSRPDIVHATCLCTRYQAKPTEKHLKEDSGFELTGFSDADYAGCKDTFKSTSGGAQFLGEKLDQTMALQPHSSWVKIQDPPMLDHQDKHMMKAQVHVSKSSAIFDVQPLPRRKYYCQIYQMVKHILRGRLLASFQDHEHEVGDSRLQDSIKDNDIKI</sequence>
<name>A0A6L2L9P4_TANCI</name>
<comment type="caution">
    <text evidence="3">The sequence shown here is derived from an EMBL/GenBank/DDBJ whole genome shotgun (WGS) entry which is preliminary data.</text>
</comment>
<proteinExistence type="predicted"/>
<evidence type="ECO:0000256" key="1">
    <source>
        <dbReference type="SAM" id="MobiDB-lite"/>
    </source>
</evidence>
<dbReference type="InterPro" id="IPR054722">
    <property type="entry name" value="PolX-like_BBD"/>
</dbReference>
<dbReference type="GO" id="GO:0003676">
    <property type="term" value="F:nucleic acid binding"/>
    <property type="evidence" value="ECO:0007669"/>
    <property type="project" value="InterPro"/>
</dbReference>
<dbReference type="InterPro" id="IPR012337">
    <property type="entry name" value="RNaseH-like_sf"/>
</dbReference>